<dbReference type="RefSeq" id="WP_151175297.1">
    <property type="nucleotide sequence ID" value="NZ_CP042906.1"/>
</dbReference>
<protein>
    <submittedName>
        <fullName evidence="2">Uncharacterized protein</fullName>
    </submittedName>
</protein>
<organism evidence="2 3">
    <name type="scientific">Hypericibacter terrae</name>
    <dbReference type="NCBI Taxonomy" id="2602015"/>
    <lineage>
        <taxon>Bacteria</taxon>
        <taxon>Pseudomonadati</taxon>
        <taxon>Pseudomonadota</taxon>
        <taxon>Alphaproteobacteria</taxon>
        <taxon>Rhodospirillales</taxon>
        <taxon>Dongiaceae</taxon>
        <taxon>Hypericibacter</taxon>
    </lineage>
</organism>
<dbReference type="EMBL" id="CP042906">
    <property type="protein sequence ID" value="QEX14780.1"/>
    <property type="molecule type" value="Genomic_DNA"/>
</dbReference>
<dbReference type="OrthoDB" id="9255880at2"/>
<sequence>MPRVGFATLCVAAGVLWSGVALAAQTPVEAGRKATLELEYTIEGKLSVKGEAGQSTEWRVLRQLTMSLELVAGKLSPASVVDTQVQAQQTEQGTALGQQSQQAMTNNAPLMDQMQAAVEACGDDEACVEAYVMKLSQDPQLQQMSKDVGQMQQSANSYNQANPPRFQQWNVLSANALSGTYKFEEWRKDVVYDPICGATANLCTSTRERKAAGKIGPNDTAAGGAPTVEVDTLQDKISVMLTSPIFVPTIPQVTQDGPGEVQIQFLPYSDSDYQPALKYLAIPLKGSFANQKGSGSVKFAELEDYRGPLKLTVRWHFQVK</sequence>
<feature type="chain" id="PRO_5023807670" evidence="1">
    <location>
        <begin position="24"/>
        <end position="320"/>
    </location>
</feature>
<gene>
    <name evidence="2" type="ORF">FRZ44_00550</name>
</gene>
<proteinExistence type="predicted"/>
<accession>A0A5J6MEX7</accession>
<evidence type="ECO:0000313" key="2">
    <source>
        <dbReference type="EMBL" id="QEX14780.1"/>
    </source>
</evidence>
<evidence type="ECO:0000313" key="3">
    <source>
        <dbReference type="Proteomes" id="UP000326202"/>
    </source>
</evidence>
<name>A0A5J6MEX7_9PROT</name>
<evidence type="ECO:0000256" key="1">
    <source>
        <dbReference type="SAM" id="SignalP"/>
    </source>
</evidence>
<dbReference type="AlphaFoldDB" id="A0A5J6MEX7"/>
<feature type="signal peptide" evidence="1">
    <location>
        <begin position="1"/>
        <end position="23"/>
    </location>
</feature>
<keyword evidence="1" id="KW-0732">Signal</keyword>
<dbReference type="KEGG" id="htq:FRZ44_00550"/>
<keyword evidence="3" id="KW-1185">Reference proteome</keyword>
<reference evidence="2 3" key="1">
    <citation type="submission" date="2019-08" db="EMBL/GenBank/DDBJ databases">
        <title>Hyperibacter terrae gen. nov., sp. nov. and Hyperibacter viscosus sp. nov., two new members in the family Rhodospirillaceae isolated from the rhizosphere of Hypericum perforatum.</title>
        <authorList>
            <person name="Noviana Z."/>
        </authorList>
    </citation>
    <scope>NUCLEOTIDE SEQUENCE [LARGE SCALE GENOMIC DNA]</scope>
    <source>
        <strain evidence="2 3">R5913</strain>
    </source>
</reference>
<dbReference type="Proteomes" id="UP000326202">
    <property type="component" value="Chromosome"/>
</dbReference>